<evidence type="ECO:0000313" key="2">
    <source>
        <dbReference type="Proteomes" id="UP000076738"/>
    </source>
</evidence>
<gene>
    <name evidence="1" type="ORF">CALVIDRAFT_340708</name>
</gene>
<accession>A0A167HHW8</accession>
<protein>
    <submittedName>
        <fullName evidence="1">Uncharacterized protein</fullName>
    </submittedName>
</protein>
<sequence>MTRPDFAAREITGTVRRPGSRLRPGRMVIPGVVEGGVRPRVPVPEKGRDREALGYRTGYMFRLACSHDGEYGKSDIWLNRAFKFDIRCEVRIERGGINRKRSTGRLRPGSEKQRKGKATTLSDWVVKDLNLWQLQQVFGRRNGGCWYWQTMKRNGHCVALWLSPVNR</sequence>
<reference evidence="1 2" key="1">
    <citation type="journal article" date="2016" name="Mol. Biol. Evol.">
        <title>Comparative Genomics of Early-Diverging Mushroom-Forming Fungi Provides Insights into the Origins of Lignocellulose Decay Capabilities.</title>
        <authorList>
            <person name="Nagy L.G."/>
            <person name="Riley R."/>
            <person name="Tritt A."/>
            <person name="Adam C."/>
            <person name="Daum C."/>
            <person name="Floudas D."/>
            <person name="Sun H."/>
            <person name="Yadav J.S."/>
            <person name="Pangilinan J."/>
            <person name="Larsson K.H."/>
            <person name="Matsuura K."/>
            <person name="Barry K."/>
            <person name="Labutti K."/>
            <person name="Kuo R."/>
            <person name="Ohm R.A."/>
            <person name="Bhattacharya S.S."/>
            <person name="Shirouzu T."/>
            <person name="Yoshinaga Y."/>
            <person name="Martin F.M."/>
            <person name="Grigoriev I.V."/>
            <person name="Hibbett D.S."/>
        </authorList>
    </citation>
    <scope>NUCLEOTIDE SEQUENCE [LARGE SCALE GENOMIC DNA]</scope>
    <source>
        <strain evidence="1 2">TUFC12733</strain>
    </source>
</reference>
<dbReference type="EMBL" id="KV417320">
    <property type="protein sequence ID" value="KZO91647.1"/>
    <property type="molecule type" value="Genomic_DNA"/>
</dbReference>
<keyword evidence="2" id="KW-1185">Reference proteome</keyword>
<evidence type="ECO:0000313" key="1">
    <source>
        <dbReference type="EMBL" id="KZO91647.1"/>
    </source>
</evidence>
<name>A0A167HHW8_CALVF</name>
<dbReference type="AlphaFoldDB" id="A0A167HHW8"/>
<organism evidence="1 2">
    <name type="scientific">Calocera viscosa (strain TUFC12733)</name>
    <dbReference type="NCBI Taxonomy" id="1330018"/>
    <lineage>
        <taxon>Eukaryota</taxon>
        <taxon>Fungi</taxon>
        <taxon>Dikarya</taxon>
        <taxon>Basidiomycota</taxon>
        <taxon>Agaricomycotina</taxon>
        <taxon>Dacrymycetes</taxon>
        <taxon>Dacrymycetales</taxon>
        <taxon>Dacrymycetaceae</taxon>
        <taxon>Calocera</taxon>
    </lineage>
</organism>
<proteinExistence type="predicted"/>
<dbReference type="Proteomes" id="UP000076738">
    <property type="component" value="Unassembled WGS sequence"/>
</dbReference>